<dbReference type="AlphaFoldDB" id="A0A0E8UE02"/>
<evidence type="ECO:0000313" key="6">
    <source>
        <dbReference type="Proteomes" id="UP000671119"/>
    </source>
</evidence>
<dbReference type="Proteomes" id="UP000671119">
    <property type="component" value="Unassembled WGS sequence"/>
</dbReference>
<gene>
    <name evidence="3" type="primary">fabD2</name>
    <name evidence="3" type="ORF">DKC2_0697</name>
    <name evidence="1" type="ORF">ERS094118_01207</name>
    <name evidence="2" type="ORF">J8J21_01960</name>
</gene>
<sequence length="224" mass="23617">MSGRSRLPGSSSRRDAARIVAERVVATVAGVAVAVDEVDAAEARLRDGPRAAALPASGTSEGRQLRRWLTQLIVTERVVAAEAAARGLTAAGAPAEADLLPDATARLEIGSVAAAVLADPLARALFAAVTARVAVTDDAVADYHARNPLRFAAPCPGQHGWRAPAAAAPPLDQVRRAITEHLLGAARRRAFRVWLDARRNALVVLAPGYEHPGDPRQPDNTRRH</sequence>
<proteinExistence type="predicted"/>
<dbReference type="Pfam" id="PF23716">
    <property type="entry name" value="DUF7158"/>
    <property type="match status" value="1"/>
</dbReference>
<organism evidence="1 4">
    <name type="scientific">Mycobacterium tuberculosis</name>
    <dbReference type="NCBI Taxonomy" id="1773"/>
    <lineage>
        <taxon>Bacteria</taxon>
        <taxon>Bacillati</taxon>
        <taxon>Actinomycetota</taxon>
        <taxon>Actinomycetes</taxon>
        <taxon>Mycobacteriales</taxon>
        <taxon>Mycobacteriaceae</taxon>
        <taxon>Mycobacterium</taxon>
        <taxon>Mycobacterium tuberculosis complex</taxon>
    </lineage>
</organism>
<evidence type="ECO:0000313" key="5">
    <source>
        <dbReference type="Proteomes" id="UP000300237"/>
    </source>
</evidence>
<dbReference type="InterPro" id="IPR027304">
    <property type="entry name" value="Trigger_fact/SurA_dom_sf"/>
</dbReference>
<dbReference type="InterPro" id="IPR055582">
    <property type="entry name" value="DUF7158"/>
</dbReference>
<dbReference type="EMBL" id="COPH01000007">
    <property type="protein sequence ID" value="CLV77344.1"/>
    <property type="molecule type" value="Genomic_DNA"/>
</dbReference>
<reference evidence="1 4" key="1">
    <citation type="submission" date="2015-03" db="EMBL/GenBank/DDBJ databases">
        <authorList>
            <consortium name="Pathogen Informatics"/>
            <person name="Murphy D."/>
        </authorList>
    </citation>
    <scope>NUCLEOTIDE SEQUENCE [LARGE SCALE GENOMIC DNA]</scope>
    <source>
        <strain evidence="1 4">0268S</strain>
    </source>
</reference>
<reference evidence="3 5" key="2">
    <citation type="submission" date="2018-08" db="EMBL/GenBank/DDBJ databases">
        <authorList>
            <person name="Fokvardsen B D."/>
            <person name="Norman A."/>
        </authorList>
    </citation>
    <scope>NUCLEOTIDE SEQUENCE [LARGE SCALE GENOMIC DNA]</scope>
    <source>
        <strain evidence="3 5">DKC2</strain>
    </source>
</reference>
<evidence type="ECO:0000313" key="2">
    <source>
        <dbReference type="EMBL" id="MBP0681920.1"/>
    </source>
</evidence>
<dbReference type="RefSeq" id="WP_003403326.1">
    <property type="nucleotide sequence ID" value="NZ_AP017901.1"/>
</dbReference>
<reference evidence="2 6" key="3">
    <citation type="submission" date="2021-03" db="EMBL/GenBank/DDBJ databases">
        <title>Whole Genome Sequencing of Mycobacterium tuberculosis clinical isolates from Arunachal Pradesh, India.</title>
        <authorList>
            <person name="Singh S."/>
            <person name="Mudliar S.R."/>
            <person name="Kulsum U."/>
            <person name="Rufai S.B."/>
            <person name="Singh P.K."/>
            <person name="Umpo M."/>
            <person name="Nyori M."/>
        </authorList>
    </citation>
    <scope>NUCLEOTIDE SEQUENCE [LARGE SCALE GENOMIC DNA]</scope>
    <source>
        <strain evidence="2 6">OMICS/BPL/0142/20/SP</strain>
    </source>
</reference>
<accession>A0A0E8UE02</accession>
<evidence type="ECO:0000313" key="3">
    <source>
        <dbReference type="EMBL" id="VCU48889.1"/>
    </source>
</evidence>
<evidence type="ECO:0000313" key="4">
    <source>
        <dbReference type="Proteomes" id="UP000050139"/>
    </source>
</evidence>
<dbReference type="OMA" id="PDNHHRH"/>
<dbReference type="Proteomes" id="UP000300237">
    <property type="component" value="Chromosome"/>
</dbReference>
<evidence type="ECO:0000313" key="1">
    <source>
        <dbReference type="EMBL" id="CLV77344.1"/>
    </source>
</evidence>
<name>A0A0E8UE02_MYCTX</name>
<dbReference type="Proteomes" id="UP000050139">
    <property type="component" value="Unassembled WGS sequence"/>
</dbReference>
<dbReference type="EMBL" id="JAGIZI010000002">
    <property type="protein sequence ID" value="MBP0681920.1"/>
    <property type="molecule type" value="Genomic_DNA"/>
</dbReference>
<dbReference type="EMBL" id="LR027516">
    <property type="protein sequence ID" value="VCU48889.1"/>
    <property type="molecule type" value="Genomic_DNA"/>
</dbReference>
<dbReference type="SUPFAM" id="SSF109998">
    <property type="entry name" value="Triger factor/SurA peptide-binding domain-like"/>
    <property type="match status" value="1"/>
</dbReference>
<protein>
    <submittedName>
        <fullName evidence="1">Malonyl CoA-ACP transacylase</fullName>
    </submittedName>
    <submittedName>
        <fullName evidence="3">Malonyl CoA-acyl carrier protein transacylase FabD2 (MCT)</fullName>
    </submittedName>
</protein>